<evidence type="ECO:0000259" key="2">
    <source>
        <dbReference type="Pfam" id="PF00248"/>
    </source>
</evidence>
<dbReference type="GO" id="GO:0005829">
    <property type="term" value="C:cytosol"/>
    <property type="evidence" value="ECO:0007669"/>
    <property type="project" value="TreeGrafter"/>
</dbReference>
<name>A0A382ZGB1_9ZZZZ</name>
<dbReference type="SUPFAM" id="SSF51430">
    <property type="entry name" value="NAD(P)-linked oxidoreductase"/>
    <property type="match status" value="1"/>
</dbReference>
<dbReference type="InterPro" id="IPR036812">
    <property type="entry name" value="NAD(P)_OxRdtase_dom_sf"/>
</dbReference>
<dbReference type="Gene3D" id="3.20.20.100">
    <property type="entry name" value="NADP-dependent oxidoreductase domain"/>
    <property type="match status" value="1"/>
</dbReference>
<evidence type="ECO:0000256" key="1">
    <source>
        <dbReference type="ARBA" id="ARBA00023002"/>
    </source>
</evidence>
<feature type="non-terminal residue" evidence="3">
    <location>
        <position position="205"/>
    </location>
</feature>
<dbReference type="AlphaFoldDB" id="A0A382ZGB1"/>
<dbReference type="EMBL" id="UINC01183645">
    <property type="protein sequence ID" value="SVD94502.1"/>
    <property type="molecule type" value="Genomic_DNA"/>
</dbReference>
<sequence>MNYRYLGRTGVQVSPICLGSDDFGDGTPPAIAENILLHALDAGINLIDTGNLYAGGESEKIIGKTLKDAGRRHEVLISTKIDHAPRKIGISLDHHVPNLPPNVQGNSRLNIIRACELSLRALKTDYIDLLQVHRYYPQYHIEETLGALTDLVRQGKVRYVGCSTFPAWKLMHALMLSEMKGYVRFVNEESPYNLLDRRIENEIIP</sequence>
<dbReference type="PANTHER" id="PTHR43364:SF4">
    <property type="entry name" value="NAD(P)-LINKED OXIDOREDUCTASE SUPERFAMILY PROTEIN"/>
    <property type="match status" value="1"/>
</dbReference>
<dbReference type="Pfam" id="PF00248">
    <property type="entry name" value="Aldo_ket_red"/>
    <property type="match status" value="1"/>
</dbReference>
<dbReference type="PANTHER" id="PTHR43364">
    <property type="entry name" value="NADH-SPECIFIC METHYLGLYOXAL REDUCTASE-RELATED"/>
    <property type="match status" value="1"/>
</dbReference>
<protein>
    <recommendedName>
        <fullName evidence="2">NADP-dependent oxidoreductase domain-containing protein</fullName>
    </recommendedName>
</protein>
<dbReference type="InterPro" id="IPR023210">
    <property type="entry name" value="NADP_OxRdtase_dom"/>
</dbReference>
<reference evidence="3" key="1">
    <citation type="submission" date="2018-05" db="EMBL/GenBank/DDBJ databases">
        <authorList>
            <person name="Lanie J.A."/>
            <person name="Ng W.-L."/>
            <person name="Kazmierczak K.M."/>
            <person name="Andrzejewski T.M."/>
            <person name="Davidsen T.M."/>
            <person name="Wayne K.J."/>
            <person name="Tettelin H."/>
            <person name="Glass J.I."/>
            <person name="Rusch D."/>
            <person name="Podicherti R."/>
            <person name="Tsui H.-C.T."/>
            <person name="Winkler M.E."/>
        </authorList>
    </citation>
    <scope>NUCLEOTIDE SEQUENCE</scope>
</reference>
<dbReference type="InterPro" id="IPR050523">
    <property type="entry name" value="AKR_Detox_Biosynth"/>
</dbReference>
<accession>A0A382ZGB1</accession>
<proteinExistence type="predicted"/>
<gene>
    <name evidence="3" type="ORF">METZ01_LOCUS447356</name>
</gene>
<feature type="domain" description="NADP-dependent oxidoreductase" evidence="2">
    <location>
        <begin position="15"/>
        <end position="205"/>
    </location>
</feature>
<dbReference type="GO" id="GO:0016491">
    <property type="term" value="F:oxidoreductase activity"/>
    <property type="evidence" value="ECO:0007669"/>
    <property type="project" value="UniProtKB-KW"/>
</dbReference>
<keyword evidence="1" id="KW-0560">Oxidoreductase</keyword>
<evidence type="ECO:0000313" key="3">
    <source>
        <dbReference type="EMBL" id="SVD94502.1"/>
    </source>
</evidence>
<organism evidence="3">
    <name type="scientific">marine metagenome</name>
    <dbReference type="NCBI Taxonomy" id="408172"/>
    <lineage>
        <taxon>unclassified sequences</taxon>
        <taxon>metagenomes</taxon>
        <taxon>ecological metagenomes</taxon>
    </lineage>
</organism>